<dbReference type="Proteomes" id="UP000621307">
    <property type="component" value="Unassembled WGS sequence"/>
</dbReference>
<evidence type="ECO:0000313" key="4">
    <source>
        <dbReference type="EMBL" id="MBD2254377.1"/>
    </source>
</evidence>
<dbReference type="SUPFAM" id="SSF47090">
    <property type="entry name" value="PGBD-like"/>
    <property type="match status" value="1"/>
</dbReference>
<reference evidence="4 5" key="1">
    <citation type="journal article" date="2020" name="ISME J.">
        <title>Comparative genomics reveals insights into cyanobacterial evolution and habitat adaptation.</title>
        <authorList>
            <person name="Chen M.Y."/>
            <person name="Teng W.K."/>
            <person name="Zhao L."/>
            <person name="Hu C.X."/>
            <person name="Zhou Y.K."/>
            <person name="Han B.P."/>
            <person name="Song L.R."/>
            <person name="Shu W.S."/>
        </authorList>
    </citation>
    <scope>NUCLEOTIDE SEQUENCE [LARGE SCALE GENOMIC DNA]</scope>
    <source>
        <strain evidence="4 5">FACHB-3921</strain>
    </source>
</reference>
<dbReference type="InterPro" id="IPR046839">
    <property type="entry name" value="ABC_toxin_N"/>
</dbReference>
<evidence type="ECO:0000313" key="5">
    <source>
        <dbReference type="Proteomes" id="UP000621307"/>
    </source>
</evidence>
<feature type="domain" description="ABC toxin N-terminal" evidence="3">
    <location>
        <begin position="2065"/>
        <end position="2181"/>
    </location>
</feature>
<gene>
    <name evidence="4" type="ORF">H6G14_24340</name>
</gene>
<comment type="caution">
    <text evidence="4">The sequence shown here is derived from an EMBL/GenBank/DDBJ whole genome shotgun (WGS) entry which is preliminary data.</text>
</comment>
<evidence type="ECO:0000259" key="3">
    <source>
        <dbReference type="Pfam" id="PF20220"/>
    </source>
</evidence>
<evidence type="ECO:0008006" key="6">
    <source>
        <dbReference type="Google" id="ProtNLM"/>
    </source>
</evidence>
<feature type="region of interest" description="Disordered" evidence="1">
    <location>
        <begin position="1719"/>
        <end position="1739"/>
    </location>
</feature>
<protein>
    <recommendedName>
        <fullName evidence="6">PA14 domain-containing protein</fullName>
    </recommendedName>
</protein>
<keyword evidence="5" id="KW-1185">Reference proteome</keyword>
<dbReference type="Pfam" id="PF20220">
    <property type="entry name" value="ABC_toxin_N"/>
    <property type="match status" value="1"/>
</dbReference>
<evidence type="ECO:0000259" key="2">
    <source>
        <dbReference type="Pfam" id="PF18413"/>
    </source>
</evidence>
<accession>A0ABR8BMB3</accession>
<dbReference type="Pfam" id="PF18413">
    <property type="entry name" value="Neuraminidase"/>
    <property type="match status" value="1"/>
</dbReference>
<dbReference type="RefSeq" id="WP_190570455.1">
    <property type="nucleotide sequence ID" value="NZ_JACJQL010000051.1"/>
</dbReference>
<name>A0ABR8BMB3_9NOSO</name>
<dbReference type="InterPro" id="IPR036365">
    <property type="entry name" value="PGBD-like_sf"/>
</dbReference>
<proteinExistence type="predicted"/>
<dbReference type="InterPro" id="IPR041079">
    <property type="entry name" value="Neuraminidase-like"/>
</dbReference>
<evidence type="ECO:0000256" key="1">
    <source>
        <dbReference type="SAM" id="MobiDB-lite"/>
    </source>
</evidence>
<feature type="domain" description="Neuraminidase-like" evidence="2">
    <location>
        <begin position="2211"/>
        <end position="2343"/>
    </location>
</feature>
<dbReference type="InterPro" id="IPR036366">
    <property type="entry name" value="PGBDSf"/>
</dbReference>
<sequence length="2668" mass="298247">MPPITFPLQIGDKGSEVVNLQNGLLFLLRRGWFQLELQEQQKLETVLLEEQQRQFFSDNATYQLLKRFWERTGVQPQIEGVDQATAEAFNKILRELGAFSNVADEVLPEINKKLDVIIGGTERLGSIDNQLAQHSGQLGKIEGNLSNQNSQLGSINSKLGDQTIQLGSIDSKLGDHTGKLNSIDAKLGNLGDDRGAIKFLTLNDRGSEVKELQAGLTKIKLTIPENELSEQVFGVGTRDALLQLQANYKLERTGMFDDASKVALERAIAALDVPTHRVEGRILFEHGLPADGVTLKLYNRGFGGKEELLREVKTDSQGIYALAYPVNGKAVNLEVRAIDAQGKEVSLSETKRNASKNEVLNLVAPTAVQPLAAEFQRLTRDLSQQLDNLQQLGNAQEDNERQDFTLLHQATGWDARLIALASTAVKLSAETGIPQDALYALFRVGLPTDKDQLAQVSGSVIEQAIAKARESGVVSLTDQQVAGAKAAADSFARQSRRAAIAPGAVSNMGAFLNQSGLADNEKTIFEDLYFAHQGAELWQKAEENGIAPKKVASLQLQGKLAYLTLNNANLTEVLQQELQSPDHLAQLADKDLYQADAWKTRLTTLAGNNEQTLQTLIPPIYAGEKIGDRLDAYAADLARKVRLTYPTQVVSRMIEKDELQLGTQHNQLKAPVRTFLQNAEPLGFELGRTPIAAFIKQNQAVLNGIAPEQVSSTTESIKQLQRQYQITPTDESLKVLMTQGFTSAQDVVAFPYDTFIERFGKFFPSLDEARLVYRKAEQVSAVTFNFFTAAKQLDSSPATHVTSPPAKVRKAAKEELIKYYPTMETLFGSLDFCECEHCLSVLSPAAYFVDLLQFIDPKTLVWQNFLTDWKAKHGTAAYPFKNPTAQTNFLNKWREKHPGQPDPKTEKTPYEVLIERRPDLPNLPLTCENTQTALPYIDIVNEILEYYVANDQLTANSGHDTGSATTPELLAEPQNILAAAYTRLRDAKYPLTLPFDLWLETVRRFFDHFETPLSLVLDVLHPTDELFPPATSSKPYYRSTIWAESLGISPSEYSIFTSFDPMKWYELYGYTIQAEAITVAQDENGQRIDLNSAKALSRRLGLSYKELVELVRTGFVNPQLEKLVVLRKLGVDVDDVFRYKGQAGYPAFTPDEQVAFKAHLDTLTAKFPGFNAETWLDTAWNDGEFNQILLLADPNAGCNFDLTTLRYADGTPADGLVFLKLNLFVRLWRKLGWTIAETDRALQVFVPQTMQPLTSTNIGPAFKTALVYLAHLKEISDRVPLGKETRLKWLTLWSNLSTTGNNPLYVQLFLKPSILKNDPVFDHPLGSYLSNTSVLIKDHLTALQGASNLTAEEIGQILAAVGQDQATASLSLPNVSLLYRYRLLAKALKLNVHDLITLKELSGLDPFKPLKAEGLTILDDDYPFTQTLKYLEIADKVKQSGFKIEDLDYLLRHRFDPVGKYRANLNAVLGLVKTLATEILRIQAEHAIPADAASLTDEVLRQKLALVLPTDVVETFLGMWTGAIEYEATQKNILPANQLDPNSISDPAIRLVYNEVRQEQRLTFRGVLLETKKTQLTTANPSPLLATLLNHVQIQAKTFFDKYLASFLKGSSDFDLLFTSISETLPDADKLIKAREKRDKLVQAFFPFLQSRLIRQLIVQTLATDLSADSALLEALLTNTALLTDPTATGQHLLEAFATTHQQGISALFFPSADGTGTPTTQRISMADTTDRPTGSNSARLEGYFEVPTAGAYRFFVVLDKQNAEAELQFTHLPDPLLRGKASTDSAEISQFTELKPGVPYQFTLNLRNLGDGNATLLIQGETLPKDNLSQLICYPQAAVDRVHRVHTLLTKTLQLIQGFALNEREVRYLLTHATDFGNLNLSLLPTRSADSSPAIAAALFQQVLHLADYTQLKRDLAGDTDDMISLFENARRTYPASLSEDDTKDKHLNSLYERISAMTRRDKLIVQAVAQHLGFTAEATLAGEERRVTAADFAQAQGIERLWEMLQVVEKFGVSIAALVRWTEIVSSTKTNDERFAIARDLRNTINGKYEPETWQQIAKPIFDKLRQRQRDTLVAYILPRKGFDRLEQLFEYFLIDPGMEPVVQTSRIRLAISSVQLFIQRCLLNLEPQVQPTAINSKHWQWMKRYRVWEANRKIFLYPENWLEPEFRDDKTNLFQELESALLQSDISNDLAEDAFFNYLKKLEELARLEIMTMYVEEKPLDPASNTLHVIGRTYSIPHKYFYRRYAHQMWTPWEPVTAQIEGDHIAAVVWRDRLHLFWVTFLEGATSDSSGAGSGGDRNLTDFKFNELISTANQTTQREIKIQLNWSEFFQGKWTTRESGGFGNPVRATVDSSFDKEQVFIHVTKDYDEEGEERGVRINLLRFFLFAGAFRVVSKNGTPEVTDWTDYFDVPYSWSGLQATQLRGNNALQVSFVERIETVNGGQPTPTSTTKPILQQGSAFSLLLPSNPRQLPTTEVSGLVSPFFYQDSQHTFFVEPTLTETTIDRWEEWVVTKPKPVPKYDDDWWQQIPVIPVVPYKPIPIPNPIDPIAKFPINPGRDWVVNPSTMLQVGGTFIGQQGGVNPATLPAIGNISGMNGAISQGRNGANANVRAGDTGELALMNSNLSLNVIDSNGLNSAMLDNISANISANLSANFNANMSDRLMRR</sequence>
<dbReference type="EMBL" id="JACJQL010000051">
    <property type="protein sequence ID" value="MBD2254377.1"/>
    <property type="molecule type" value="Genomic_DNA"/>
</dbReference>
<dbReference type="Gene3D" id="1.10.101.10">
    <property type="entry name" value="PGBD-like superfamily/PGBD"/>
    <property type="match status" value="1"/>
</dbReference>
<organism evidence="4 5">
    <name type="scientific">Nostoc parmelioides FACHB-3921</name>
    <dbReference type="NCBI Taxonomy" id="2692909"/>
    <lineage>
        <taxon>Bacteria</taxon>
        <taxon>Bacillati</taxon>
        <taxon>Cyanobacteriota</taxon>
        <taxon>Cyanophyceae</taxon>
        <taxon>Nostocales</taxon>
        <taxon>Nostocaceae</taxon>
        <taxon>Nostoc</taxon>
    </lineage>
</organism>